<dbReference type="SUPFAM" id="SSF88697">
    <property type="entry name" value="PUA domain-like"/>
    <property type="match status" value="1"/>
</dbReference>
<proteinExistence type="predicted"/>
<dbReference type="EMBL" id="JBEXZR010000009">
    <property type="protein sequence ID" value="MEU0708203.1"/>
    <property type="molecule type" value="Genomic_DNA"/>
</dbReference>
<name>A0ABV2W3T7_9ACTN</name>
<comment type="caution">
    <text evidence="1">The sequence shown here is derived from an EMBL/GenBank/DDBJ whole genome shotgun (WGS) entry which is preliminary data.</text>
</comment>
<accession>A0ABV2W3T7</accession>
<sequence>MSTTNFRTAGGGWIRGISVKQPYAACILAGATTIENRPRAWSWRGWLLLHTSQQIDRPALRVPLIARTVRGRELPTGAVIGVARLTGCHQDPDGSPPCTEFAQPGAWHLEISDVQALALPIPARGLLGPWRPTEDLVDQVLQQLPHLRP</sequence>
<keyword evidence="2" id="KW-1185">Reference proteome</keyword>
<protein>
    <recommendedName>
        <fullName evidence="3">ASCH domain-containing protein</fullName>
    </recommendedName>
</protein>
<dbReference type="InterPro" id="IPR015947">
    <property type="entry name" value="PUA-like_sf"/>
</dbReference>
<organism evidence="1 2">
    <name type="scientific">Streptomyces lavendulocolor</name>
    <dbReference type="NCBI Taxonomy" id="67316"/>
    <lineage>
        <taxon>Bacteria</taxon>
        <taxon>Bacillati</taxon>
        <taxon>Actinomycetota</taxon>
        <taxon>Actinomycetes</taxon>
        <taxon>Kitasatosporales</taxon>
        <taxon>Streptomycetaceae</taxon>
        <taxon>Streptomyces</taxon>
    </lineage>
</organism>
<evidence type="ECO:0008006" key="3">
    <source>
        <dbReference type="Google" id="ProtNLM"/>
    </source>
</evidence>
<reference evidence="1 2" key="1">
    <citation type="submission" date="2024-06" db="EMBL/GenBank/DDBJ databases">
        <title>The Natural Products Discovery Center: Release of the First 8490 Sequenced Strains for Exploring Actinobacteria Biosynthetic Diversity.</title>
        <authorList>
            <person name="Kalkreuter E."/>
            <person name="Kautsar S.A."/>
            <person name="Yang D."/>
            <person name="Bader C.D."/>
            <person name="Teijaro C.N."/>
            <person name="Fluegel L."/>
            <person name="Davis C.M."/>
            <person name="Simpson J.R."/>
            <person name="Lauterbach L."/>
            <person name="Steele A.D."/>
            <person name="Gui C."/>
            <person name="Meng S."/>
            <person name="Li G."/>
            <person name="Viehrig K."/>
            <person name="Ye F."/>
            <person name="Su P."/>
            <person name="Kiefer A.F."/>
            <person name="Nichols A."/>
            <person name="Cepeda A.J."/>
            <person name="Yan W."/>
            <person name="Fan B."/>
            <person name="Jiang Y."/>
            <person name="Adhikari A."/>
            <person name="Zheng C.-J."/>
            <person name="Schuster L."/>
            <person name="Cowan T.M."/>
            <person name="Smanski M.J."/>
            <person name="Chevrette M.G."/>
            <person name="De Carvalho L.P.S."/>
            <person name="Shen B."/>
        </authorList>
    </citation>
    <scope>NUCLEOTIDE SEQUENCE [LARGE SCALE GENOMIC DNA]</scope>
    <source>
        <strain evidence="1 2">NPDC006337</strain>
    </source>
</reference>
<evidence type="ECO:0000313" key="1">
    <source>
        <dbReference type="EMBL" id="MEU0708203.1"/>
    </source>
</evidence>
<gene>
    <name evidence="1" type="ORF">ABZ508_12665</name>
</gene>
<dbReference type="Gene3D" id="2.30.130.30">
    <property type="entry name" value="Hypothetical protein"/>
    <property type="match status" value="1"/>
</dbReference>
<dbReference type="RefSeq" id="WP_359653915.1">
    <property type="nucleotide sequence ID" value="NZ_JBEXZP010000031.1"/>
</dbReference>
<dbReference type="Proteomes" id="UP001550378">
    <property type="component" value="Unassembled WGS sequence"/>
</dbReference>
<evidence type="ECO:0000313" key="2">
    <source>
        <dbReference type="Proteomes" id="UP001550378"/>
    </source>
</evidence>